<dbReference type="InterPro" id="IPR013517">
    <property type="entry name" value="FG-GAP"/>
</dbReference>
<gene>
    <name evidence="3" type="ORF">E4099_03950</name>
</gene>
<dbReference type="AlphaFoldDB" id="A0A4Z0HH11"/>
<dbReference type="RefSeq" id="WP_135337504.1">
    <property type="nucleotide sequence ID" value="NZ_JBHLTX010000025.1"/>
</dbReference>
<evidence type="ECO:0000313" key="4">
    <source>
        <dbReference type="Proteomes" id="UP000297948"/>
    </source>
</evidence>
<evidence type="ECO:0000313" key="3">
    <source>
        <dbReference type="EMBL" id="TGB17194.1"/>
    </source>
</evidence>
<proteinExistence type="predicted"/>
<dbReference type="Proteomes" id="UP000297948">
    <property type="component" value="Unassembled WGS sequence"/>
</dbReference>
<dbReference type="OrthoDB" id="4326934at2"/>
<dbReference type="Gene3D" id="2.115.10.10">
    <property type="entry name" value="Tachylectin 2"/>
    <property type="match status" value="1"/>
</dbReference>
<protein>
    <submittedName>
        <fullName evidence="3">VCBS repeat-containing protein</fullName>
    </submittedName>
</protein>
<feature type="chain" id="PRO_5021430209" evidence="2">
    <location>
        <begin position="36"/>
        <end position="291"/>
    </location>
</feature>
<dbReference type="EMBL" id="SRID01000019">
    <property type="protein sequence ID" value="TGB17194.1"/>
    <property type="molecule type" value="Genomic_DNA"/>
</dbReference>
<reference evidence="3 4" key="1">
    <citation type="submission" date="2019-03" db="EMBL/GenBank/DDBJ databases">
        <authorList>
            <person name="Gonzalez-Pimentel J.L."/>
        </authorList>
    </citation>
    <scope>NUCLEOTIDE SEQUENCE [LARGE SCALE GENOMIC DNA]</scope>
    <source>
        <strain evidence="3 4">JCM 31289</strain>
    </source>
</reference>
<name>A0A4Z0HH11_9ACTN</name>
<feature type="signal peptide" evidence="2">
    <location>
        <begin position="1"/>
        <end position="35"/>
    </location>
</feature>
<keyword evidence="1 2" id="KW-0732">Signal</keyword>
<dbReference type="PANTHER" id="PTHR46580">
    <property type="entry name" value="SENSOR KINASE-RELATED"/>
    <property type="match status" value="1"/>
</dbReference>
<organism evidence="3 4">
    <name type="scientific">Streptomyces palmae</name>
    <dbReference type="NCBI Taxonomy" id="1701085"/>
    <lineage>
        <taxon>Bacteria</taxon>
        <taxon>Bacillati</taxon>
        <taxon>Actinomycetota</taxon>
        <taxon>Actinomycetes</taxon>
        <taxon>Kitasatosporales</taxon>
        <taxon>Streptomycetaceae</taxon>
        <taxon>Streptomyces</taxon>
    </lineage>
</organism>
<keyword evidence="4" id="KW-1185">Reference proteome</keyword>
<dbReference type="Pfam" id="PF13517">
    <property type="entry name" value="FG-GAP_3"/>
    <property type="match status" value="1"/>
</dbReference>
<comment type="caution">
    <text evidence="3">The sequence shown here is derived from an EMBL/GenBank/DDBJ whole genome shotgun (WGS) entry which is preliminary data.</text>
</comment>
<evidence type="ECO:0000256" key="2">
    <source>
        <dbReference type="SAM" id="SignalP"/>
    </source>
</evidence>
<dbReference type="SUPFAM" id="SSF69318">
    <property type="entry name" value="Integrin alpha N-terminal domain"/>
    <property type="match status" value="1"/>
</dbReference>
<evidence type="ECO:0000256" key="1">
    <source>
        <dbReference type="ARBA" id="ARBA00022729"/>
    </source>
</evidence>
<dbReference type="PANTHER" id="PTHR46580:SF4">
    <property type="entry name" value="ATP_GTP-BINDING PROTEIN"/>
    <property type="match status" value="1"/>
</dbReference>
<accession>A0A4Z0HH11</accession>
<sequence>MVRVPGRHRGRTLARLTTAAIAAALIGTSATVADAAVPAPVKTARKATAPTPAPILPLNGSVVSGDLYQYQPNGRGGLKPRQLVTDSWQSLDASVQIADGKKTGLYFRTLSHTLGYSNGSETTWIPGDWAQYDLLRSVGNVGGARQADLLARDRSGVLWLYLAKDDHTLTGRKRVGPGWNTYTQMAGQGDLTGDGKADLVAADRAGKLWLYKGTGDYKKPFAKRTLVGGGWNQFNHLLSTGDLTFDGKADLLARDKAGALWLYTGTGKASAPFKTKKKIGNSGWNQYVQLF</sequence>
<dbReference type="InterPro" id="IPR028994">
    <property type="entry name" value="Integrin_alpha_N"/>
</dbReference>